<reference evidence="2" key="1">
    <citation type="submission" date="2012-02" db="EMBL/GenBank/DDBJ databases">
        <title>The complete genome of Halobacteroides halobius DSM 5150.</title>
        <authorList>
            <person name="Lucas S."/>
            <person name="Copeland A."/>
            <person name="Lapidus A."/>
            <person name="Glavina del Rio T."/>
            <person name="Dalin E."/>
            <person name="Tice H."/>
            <person name="Bruce D."/>
            <person name="Goodwin L."/>
            <person name="Pitluck S."/>
            <person name="Peters L."/>
            <person name="Mikhailova N."/>
            <person name="Gu W."/>
            <person name="Kyrpides N."/>
            <person name="Mavromatis K."/>
            <person name="Ivanova N."/>
            <person name="Brettin T."/>
            <person name="Detter J.C."/>
            <person name="Han C."/>
            <person name="Larimer F."/>
            <person name="Land M."/>
            <person name="Hauser L."/>
            <person name="Markowitz V."/>
            <person name="Cheng J.-F."/>
            <person name="Hugenholtz P."/>
            <person name="Woyke T."/>
            <person name="Wu D."/>
            <person name="Tindall B."/>
            <person name="Pomrenke H."/>
            <person name="Brambilla E."/>
            <person name="Klenk H.-P."/>
            <person name="Eisen J.A."/>
        </authorList>
    </citation>
    <scope>NUCLEOTIDE SEQUENCE [LARGE SCALE GENOMIC DNA]</scope>
    <source>
        <strain evidence="2">ATCC 35273 / DSM 5150 / MD-1</strain>
    </source>
</reference>
<gene>
    <name evidence="1" type="ordered locus">Halha_0290</name>
</gene>
<evidence type="ECO:0000313" key="1">
    <source>
        <dbReference type="EMBL" id="AGB40301.1"/>
    </source>
</evidence>
<protein>
    <submittedName>
        <fullName evidence="1">Uncharacterized protein</fullName>
    </submittedName>
</protein>
<dbReference type="GO" id="GO:0006355">
    <property type="term" value="P:regulation of DNA-templated transcription"/>
    <property type="evidence" value="ECO:0007669"/>
    <property type="project" value="InterPro"/>
</dbReference>
<sequence length="85" mass="10198">MNNLQKAMVTLQDNFIREMDKAKEVQHEEISNRLVIERLKERKVKEEMKTGYLDMAKLNLKLATENFRLENKTFFNYEARLAECD</sequence>
<dbReference type="InterPro" id="IPR013321">
    <property type="entry name" value="Arc_rbn_hlx_hlx"/>
</dbReference>
<dbReference type="STRING" id="748449.Halha_0290"/>
<dbReference type="Gene3D" id="1.10.1220.10">
    <property type="entry name" value="Met repressor-like"/>
    <property type="match status" value="1"/>
</dbReference>
<keyword evidence="2" id="KW-1185">Reference proteome</keyword>
<dbReference type="HOGENOM" id="CLU_172321_0_0_9"/>
<name>L0K5N4_HALHC</name>
<proteinExistence type="predicted"/>
<accession>L0K5N4</accession>
<dbReference type="AlphaFoldDB" id="L0K5N4"/>
<dbReference type="EMBL" id="CP003359">
    <property type="protein sequence ID" value="AGB40301.1"/>
    <property type="molecule type" value="Genomic_DNA"/>
</dbReference>
<evidence type="ECO:0000313" key="2">
    <source>
        <dbReference type="Proteomes" id="UP000010880"/>
    </source>
</evidence>
<dbReference type="Proteomes" id="UP000010880">
    <property type="component" value="Chromosome"/>
</dbReference>
<dbReference type="eggNOG" id="COG0864">
    <property type="taxonomic scope" value="Bacteria"/>
</dbReference>
<dbReference type="KEGG" id="hhl:Halha_0290"/>
<dbReference type="RefSeq" id="WP_015326027.1">
    <property type="nucleotide sequence ID" value="NC_019978.1"/>
</dbReference>
<organism evidence="1 2">
    <name type="scientific">Halobacteroides halobius (strain ATCC 35273 / DSM 5150 / MD-1)</name>
    <dbReference type="NCBI Taxonomy" id="748449"/>
    <lineage>
        <taxon>Bacteria</taxon>
        <taxon>Bacillati</taxon>
        <taxon>Bacillota</taxon>
        <taxon>Clostridia</taxon>
        <taxon>Halanaerobiales</taxon>
        <taxon>Halobacteroidaceae</taxon>
        <taxon>Halobacteroides</taxon>
    </lineage>
</organism>
<dbReference type="OrthoDB" id="1634058at2"/>